<dbReference type="InterPro" id="IPR036291">
    <property type="entry name" value="NAD(P)-bd_dom_sf"/>
</dbReference>
<evidence type="ECO:0000313" key="5">
    <source>
        <dbReference type="Proteomes" id="UP000005713"/>
    </source>
</evidence>
<protein>
    <submittedName>
        <fullName evidence="4">Oxidoreductase</fullName>
    </submittedName>
</protein>
<dbReference type="SUPFAM" id="SSF51735">
    <property type="entry name" value="NAD(P)-binding Rossmann-fold domains"/>
    <property type="match status" value="1"/>
</dbReference>
<dbReference type="PRINTS" id="PR00081">
    <property type="entry name" value="GDHRDH"/>
</dbReference>
<accession>A3K9S0</accession>
<comment type="caution">
    <text evidence="4">The sequence shown here is derived from an EMBL/GenBank/DDBJ whole genome shotgun (WGS) entry which is preliminary data.</text>
</comment>
<dbReference type="InterPro" id="IPR051122">
    <property type="entry name" value="SDR_DHRS6-like"/>
</dbReference>
<dbReference type="InterPro" id="IPR002347">
    <property type="entry name" value="SDR_fam"/>
</dbReference>
<dbReference type="PRINTS" id="PR00080">
    <property type="entry name" value="SDRFAMILY"/>
</dbReference>
<dbReference type="FunFam" id="3.40.50.720:FF:000084">
    <property type="entry name" value="Short-chain dehydrogenase reductase"/>
    <property type="match status" value="1"/>
</dbReference>
<dbReference type="PANTHER" id="PTHR43477:SF4">
    <property type="entry name" value="DEHYDROGENASE_REDUCTASE SDR FAMILY MEMBER 6"/>
    <property type="match status" value="1"/>
</dbReference>
<dbReference type="InterPro" id="IPR020904">
    <property type="entry name" value="Sc_DH/Rdtase_CS"/>
</dbReference>
<evidence type="ECO:0000313" key="4">
    <source>
        <dbReference type="EMBL" id="EBA06023.1"/>
    </source>
</evidence>
<keyword evidence="2" id="KW-0560">Oxidoreductase</keyword>
<proteinExistence type="inferred from homology"/>
<dbReference type="Pfam" id="PF13561">
    <property type="entry name" value="adh_short_C2"/>
    <property type="match status" value="1"/>
</dbReference>
<dbReference type="EMBL" id="AAYA01000019">
    <property type="protein sequence ID" value="EBA06023.1"/>
    <property type="molecule type" value="Genomic_DNA"/>
</dbReference>
<comment type="similarity">
    <text evidence="1">Belongs to the short-chain dehydrogenases/reductases (SDR) family.</text>
</comment>
<dbReference type="PANTHER" id="PTHR43477">
    <property type="entry name" value="DIHYDROANTICAPSIN 7-DEHYDROGENASE"/>
    <property type="match status" value="1"/>
</dbReference>
<dbReference type="Gene3D" id="3.40.50.720">
    <property type="entry name" value="NAD(P)-binding Rossmann-like Domain"/>
    <property type="match status" value="1"/>
</dbReference>
<sequence length="252" mass="26255">MKEKTMEQTLAGKTALVTAAANGIGRASAEALAARGASVIATDIDGDGVTAMAEGTELIEARRLDVLDADAVAALIDDLPPLDILVNCAGWVHDGSILDCDDTVWERSFDLNAKALFRLTKAVLPGMLDKGAGSIVNIASIVSSEKGAPRRFAYGASKAAIIGMTKSIAADFVKDGIRCNAICPGTVQSPSLEDRLRATGDFDKALADFTARQPMGRLGKPEEIAEMVCYLAGDMAGFTTGQAFAVDGGWSI</sequence>
<reference evidence="4 5" key="1">
    <citation type="submission" date="2006-06" db="EMBL/GenBank/DDBJ databases">
        <authorList>
            <person name="Moran M.A."/>
            <person name="Ferriera S."/>
            <person name="Johnson J."/>
            <person name="Kravitz S."/>
            <person name="Beeson K."/>
            <person name="Sutton G."/>
            <person name="Rogers Y.-H."/>
            <person name="Friedman R."/>
            <person name="Frazier M."/>
            <person name="Venter J.C."/>
        </authorList>
    </citation>
    <scope>NUCLEOTIDE SEQUENCE [LARGE SCALE GENOMIC DNA]</scope>
    <source>
        <strain evidence="4 5">E-37</strain>
    </source>
</reference>
<name>A3K9S0_SAGS3</name>
<evidence type="ECO:0000256" key="1">
    <source>
        <dbReference type="ARBA" id="ARBA00006484"/>
    </source>
</evidence>
<evidence type="ECO:0000256" key="3">
    <source>
        <dbReference type="ARBA" id="ARBA00023027"/>
    </source>
</evidence>
<evidence type="ECO:0000256" key="2">
    <source>
        <dbReference type="ARBA" id="ARBA00023002"/>
    </source>
</evidence>
<dbReference type="GO" id="GO:0016491">
    <property type="term" value="F:oxidoreductase activity"/>
    <property type="evidence" value="ECO:0007669"/>
    <property type="project" value="UniProtKB-KW"/>
</dbReference>
<dbReference type="AlphaFoldDB" id="A3K9S0"/>
<dbReference type="eggNOG" id="COG1028">
    <property type="taxonomic scope" value="Bacteria"/>
</dbReference>
<gene>
    <name evidence="4" type="ORF">SSE37_10437</name>
</gene>
<keyword evidence="5" id="KW-1185">Reference proteome</keyword>
<dbReference type="Proteomes" id="UP000005713">
    <property type="component" value="Unassembled WGS sequence"/>
</dbReference>
<organism evidence="4 5">
    <name type="scientific">Sagittula stellata (strain ATCC 700073 / DSM 11524 / E-37)</name>
    <dbReference type="NCBI Taxonomy" id="388399"/>
    <lineage>
        <taxon>Bacteria</taxon>
        <taxon>Pseudomonadati</taxon>
        <taxon>Pseudomonadota</taxon>
        <taxon>Alphaproteobacteria</taxon>
        <taxon>Rhodobacterales</taxon>
        <taxon>Roseobacteraceae</taxon>
        <taxon>Sagittula</taxon>
    </lineage>
</organism>
<dbReference type="PROSITE" id="PS00061">
    <property type="entry name" value="ADH_SHORT"/>
    <property type="match status" value="1"/>
</dbReference>
<keyword evidence="3" id="KW-0520">NAD</keyword>